<dbReference type="AlphaFoldDB" id="A0A9P5ZHF6"/>
<feature type="region of interest" description="Disordered" evidence="1">
    <location>
        <begin position="1"/>
        <end position="45"/>
    </location>
</feature>
<reference evidence="2" key="1">
    <citation type="submission" date="2020-11" db="EMBL/GenBank/DDBJ databases">
        <authorList>
            <consortium name="DOE Joint Genome Institute"/>
            <person name="Ahrendt S."/>
            <person name="Riley R."/>
            <person name="Andreopoulos W."/>
            <person name="Labutti K."/>
            <person name="Pangilinan J."/>
            <person name="Ruiz-Duenas F.J."/>
            <person name="Barrasa J.M."/>
            <person name="Sanchez-Garcia M."/>
            <person name="Camarero S."/>
            <person name="Miyauchi S."/>
            <person name="Serrano A."/>
            <person name="Linde D."/>
            <person name="Babiker R."/>
            <person name="Drula E."/>
            <person name="Ayuso-Fernandez I."/>
            <person name="Pacheco R."/>
            <person name="Padilla G."/>
            <person name="Ferreira P."/>
            <person name="Barriuso J."/>
            <person name="Kellner H."/>
            <person name="Castanera R."/>
            <person name="Alfaro M."/>
            <person name="Ramirez L."/>
            <person name="Pisabarro A.G."/>
            <person name="Kuo A."/>
            <person name="Tritt A."/>
            <person name="Lipzen A."/>
            <person name="He G."/>
            <person name="Yan M."/>
            <person name="Ng V."/>
            <person name="Cullen D."/>
            <person name="Martin F."/>
            <person name="Rosso M.-N."/>
            <person name="Henrissat B."/>
            <person name="Hibbett D."/>
            <person name="Martinez A.T."/>
            <person name="Grigoriev I.V."/>
        </authorList>
    </citation>
    <scope>NUCLEOTIDE SEQUENCE</scope>
    <source>
        <strain evidence="2">ATCC 90797</strain>
    </source>
</reference>
<organism evidence="2 3">
    <name type="scientific">Pleurotus eryngii</name>
    <name type="common">Boletus of the steppes</name>
    <dbReference type="NCBI Taxonomy" id="5323"/>
    <lineage>
        <taxon>Eukaryota</taxon>
        <taxon>Fungi</taxon>
        <taxon>Dikarya</taxon>
        <taxon>Basidiomycota</taxon>
        <taxon>Agaricomycotina</taxon>
        <taxon>Agaricomycetes</taxon>
        <taxon>Agaricomycetidae</taxon>
        <taxon>Agaricales</taxon>
        <taxon>Pleurotineae</taxon>
        <taxon>Pleurotaceae</taxon>
        <taxon>Pleurotus</taxon>
    </lineage>
</organism>
<dbReference type="Proteomes" id="UP000807025">
    <property type="component" value="Unassembled WGS sequence"/>
</dbReference>
<feature type="compositionally biased region" description="Basic and acidic residues" evidence="1">
    <location>
        <begin position="171"/>
        <end position="183"/>
    </location>
</feature>
<gene>
    <name evidence="2" type="ORF">BDN71DRAFT_1560813</name>
</gene>
<keyword evidence="3" id="KW-1185">Reference proteome</keyword>
<accession>A0A9P5ZHF6</accession>
<comment type="caution">
    <text evidence="2">The sequence shown here is derived from an EMBL/GenBank/DDBJ whole genome shotgun (WGS) entry which is preliminary data.</text>
</comment>
<sequence>MHFMQGLSKKHDSPPAKRPRQTRQAAVQPEMVDNGIYDPSDKPEFDRTDELEQLWPWAQEPCPIMMVGDLTKPFPGPLENGLHQRALFRTSTWVDSEEEDEPMEGEKNSWLFLEKELEQLPLSPSHIIDEAVSEEVPKTPQQTRRYGQPTQFLSTPPTDLQEDSSPGNDEIMVKKKPIMEEIT</sequence>
<evidence type="ECO:0000313" key="2">
    <source>
        <dbReference type="EMBL" id="KAF9486705.1"/>
    </source>
</evidence>
<name>A0A9P5ZHF6_PLEER</name>
<protein>
    <submittedName>
        <fullName evidence="2">Uncharacterized protein</fullName>
    </submittedName>
</protein>
<dbReference type="EMBL" id="MU154995">
    <property type="protein sequence ID" value="KAF9486705.1"/>
    <property type="molecule type" value="Genomic_DNA"/>
</dbReference>
<proteinExistence type="predicted"/>
<evidence type="ECO:0000313" key="3">
    <source>
        <dbReference type="Proteomes" id="UP000807025"/>
    </source>
</evidence>
<evidence type="ECO:0000256" key="1">
    <source>
        <dbReference type="SAM" id="MobiDB-lite"/>
    </source>
</evidence>
<feature type="compositionally biased region" description="Polar residues" evidence="1">
    <location>
        <begin position="139"/>
        <end position="167"/>
    </location>
</feature>
<feature type="region of interest" description="Disordered" evidence="1">
    <location>
        <begin position="130"/>
        <end position="183"/>
    </location>
</feature>
<feature type="non-terminal residue" evidence="2">
    <location>
        <position position="183"/>
    </location>
</feature>